<evidence type="ECO:0000256" key="3">
    <source>
        <dbReference type="ARBA" id="ARBA00004953"/>
    </source>
</evidence>
<evidence type="ECO:0000259" key="10">
    <source>
        <dbReference type="Pfam" id="PF00155"/>
    </source>
</evidence>
<evidence type="ECO:0000256" key="6">
    <source>
        <dbReference type="ARBA" id="ARBA00022898"/>
    </source>
</evidence>
<dbReference type="CDD" id="cd00609">
    <property type="entry name" value="AAT_like"/>
    <property type="match status" value="1"/>
</dbReference>
<evidence type="ECO:0000256" key="7">
    <source>
        <dbReference type="ARBA" id="ARBA00023239"/>
    </source>
</evidence>
<comment type="catalytic activity">
    <reaction evidence="9">
        <text>O-phospho-L-threonine + H(+) = (R)-1-aminopropan-2-yl phosphate + CO2</text>
        <dbReference type="Rhea" id="RHEA:11492"/>
        <dbReference type="ChEBI" id="CHEBI:15378"/>
        <dbReference type="ChEBI" id="CHEBI:16526"/>
        <dbReference type="ChEBI" id="CHEBI:58563"/>
        <dbReference type="ChEBI" id="CHEBI:58675"/>
        <dbReference type="EC" id="4.1.1.81"/>
    </reaction>
</comment>
<comment type="caution">
    <text evidence="11">The sequence shown here is derived from an EMBL/GenBank/DDBJ whole genome shotgun (WGS) entry which is preliminary data.</text>
</comment>
<reference evidence="11 12" key="1">
    <citation type="submission" date="2018-08" db="EMBL/GenBank/DDBJ databases">
        <authorList>
            <person name="Khan S.A."/>
        </authorList>
    </citation>
    <scope>NUCLEOTIDE SEQUENCE [LARGE SCALE GENOMIC DNA]</scope>
    <source>
        <strain evidence="11 12">GTF-13</strain>
    </source>
</reference>
<dbReference type="SUPFAM" id="SSF53383">
    <property type="entry name" value="PLP-dependent transferases"/>
    <property type="match status" value="1"/>
</dbReference>
<dbReference type="Proteomes" id="UP000280792">
    <property type="component" value="Unassembled WGS sequence"/>
</dbReference>
<dbReference type="InterPro" id="IPR015424">
    <property type="entry name" value="PyrdxlP-dep_Trfase"/>
</dbReference>
<protein>
    <recommendedName>
        <fullName evidence="4">threonine-phosphate decarboxylase</fullName>
        <ecNumber evidence="4">4.1.1.81</ecNumber>
    </recommendedName>
    <alternativeName>
        <fullName evidence="8">L-threonine-O-3-phosphate decarboxylase</fullName>
    </alternativeName>
</protein>
<reference evidence="11 12" key="2">
    <citation type="submission" date="2018-12" db="EMBL/GenBank/DDBJ databases">
        <title>Simiduia agarivorans gen. nov., sp. nov., a marine, agarolytic bacterium isolated from shallow coastal water from Keelung, Taiwan.</title>
        <authorList>
            <person name="Shieh W.Y."/>
        </authorList>
    </citation>
    <scope>NUCLEOTIDE SEQUENCE [LARGE SCALE GENOMIC DNA]</scope>
    <source>
        <strain evidence="11 12">GTF-13</strain>
    </source>
</reference>
<dbReference type="InterPro" id="IPR004839">
    <property type="entry name" value="Aminotransferase_I/II_large"/>
</dbReference>
<dbReference type="InterPro" id="IPR004838">
    <property type="entry name" value="NHTrfase_class1_PyrdxlP-BS"/>
</dbReference>
<keyword evidence="5" id="KW-0169">Cobalamin biosynthesis</keyword>
<dbReference type="PANTHER" id="PTHR42885:SF1">
    <property type="entry name" value="THREONINE-PHOSPHATE DECARBOXYLASE"/>
    <property type="match status" value="1"/>
</dbReference>
<dbReference type="InterPro" id="IPR015421">
    <property type="entry name" value="PyrdxlP-dep_Trfase_major"/>
</dbReference>
<name>A0A3P3VRL3_9GAMM</name>
<evidence type="ECO:0000256" key="1">
    <source>
        <dbReference type="ARBA" id="ARBA00001933"/>
    </source>
</evidence>
<comment type="cofactor">
    <cofactor evidence="1">
        <name>pyridoxal 5'-phosphate</name>
        <dbReference type="ChEBI" id="CHEBI:597326"/>
    </cofactor>
</comment>
<evidence type="ECO:0000256" key="9">
    <source>
        <dbReference type="ARBA" id="ARBA00048531"/>
    </source>
</evidence>
<evidence type="ECO:0000256" key="2">
    <source>
        <dbReference type="ARBA" id="ARBA00003444"/>
    </source>
</evidence>
<dbReference type="NCBIfam" id="TIGR01140">
    <property type="entry name" value="L_thr_O3P_dcar"/>
    <property type="match status" value="1"/>
</dbReference>
<dbReference type="InterPro" id="IPR015422">
    <property type="entry name" value="PyrdxlP-dep_Trfase_small"/>
</dbReference>
<gene>
    <name evidence="11" type="ORF">D0544_02985</name>
</gene>
<keyword evidence="12" id="KW-1185">Reference proteome</keyword>
<evidence type="ECO:0000256" key="8">
    <source>
        <dbReference type="ARBA" id="ARBA00029996"/>
    </source>
</evidence>
<dbReference type="Pfam" id="PF00155">
    <property type="entry name" value="Aminotran_1_2"/>
    <property type="match status" value="1"/>
</dbReference>
<organism evidence="11 12">
    <name type="scientific">Aestuariirhabdus litorea</name>
    <dbReference type="NCBI Taxonomy" id="2528527"/>
    <lineage>
        <taxon>Bacteria</taxon>
        <taxon>Pseudomonadati</taxon>
        <taxon>Pseudomonadota</taxon>
        <taxon>Gammaproteobacteria</taxon>
        <taxon>Oceanospirillales</taxon>
        <taxon>Aestuariirhabdaceae</taxon>
        <taxon>Aestuariirhabdus</taxon>
    </lineage>
</organism>
<accession>A0A3P3VRL3</accession>
<dbReference type="UniPathway" id="UPA00148"/>
<comment type="pathway">
    <text evidence="3">Cofactor biosynthesis; adenosylcobalamin biosynthesis.</text>
</comment>
<dbReference type="PANTHER" id="PTHR42885">
    <property type="entry name" value="HISTIDINOL-PHOSPHATE AMINOTRANSFERASE-RELATED"/>
    <property type="match status" value="1"/>
</dbReference>
<dbReference type="Gene3D" id="3.90.1150.10">
    <property type="entry name" value="Aspartate Aminotransferase, domain 1"/>
    <property type="match status" value="1"/>
</dbReference>
<dbReference type="GO" id="GO:0048472">
    <property type="term" value="F:threonine-phosphate decarboxylase activity"/>
    <property type="evidence" value="ECO:0007669"/>
    <property type="project" value="UniProtKB-EC"/>
</dbReference>
<dbReference type="EMBL" id="QWEZ01000001">
    <property type="protein sequence ID" value="RRJ85421.1"/>
    <property type="molecule type" value="Genomic_DNA"/>
</dbReference>
<feature type="domain" description="Aminotransferase class I/classII large" evidence="10">
    <location>
        <begin position="59"/>
        <end position="295"/>
    </location>
</feature>
<dbReference type="InterPro" id="IPR005860">
    <property type="entry name" value="CobD"/>
</dbReference>
<dbReference type="EC" id="4.1.1.81" evidence="4"/>
<keyword evidence="7 11" id="KW-0456">Lyase</keyword>
<keyword evidence="6" id="KW-0663">Pyridoxal phosphate</keyword>
<comment type="function">
    <text evidence="2">Decarboxylates L-threonine-O-3-phosphate to yield (R)-1-amino-2-propanol O-2-phosphate, the precursor for the linkage between the nucleotide loop and the corrin ring in cobalamin.</text>
</comment>
<evidence type="ECO:0000313" key="11">
    <source>
        <dbReference type="EMBL" id="RRJ85421.1"/>
    </source>
</evidence>
<dbReference type="AlphaFoldDB" id="A0A3P3VRL3"/>
<evidence type="ECO:0000256" key="4">
    <source>
        <dbReference type="ARBA" id="ARBA00012285"/>
    </source>
</evidence>
<evidence type="ECO:0000313" key="12">
    <source>
        <dbReference type="Proteomes" id="UP000280792"/>
    </source>
</evidence>
<sequence length="332" mass="36247">MLQHGGDLQRACREYGTDLADWVDLSTGINPLGWPVPEIPAAIWQRLPETPASLFGVAADYYGCTPGQLLPIPGSQALIQRLPSLIQATRVALPDPGYAEHRLAWQQAGADLFHYPADSDAKALFKVAESVELMLVINPNNPSGDRYTPELLVELARCMRDRQGWLVVDEAFIDLHPEQSLAAELGLGNLILLRSLGKFFGLAGARAGFLLGSPELLAQAAQALGPWPVSAPALYVSERALADRCWQQAARQRVRMAEQRLVEQLGRLCAGRLGCGGLFVTLFTPEAAGYHKQLAQQAIWTRLLDGSQGLRFGLPGDEIQWQRLEAALEPLS</sequence>
<dbReference type="Gene3D" id="3.40.640.10">
    <property type="entry name" value="Type I PLP-dependent aspartate aminotransferase-like (Major domain)"/>
    <property type="match status" value="1"/>
</dbReference>
<evidence type="ECO:0000256" key="5">
    <source>
        <dbReference type="ARBA" id="ARBA00022573"/>
    </source>
</evidence>
<proteinExistence type="predicted"/>
<dbReference type="GO" id="GO:0009236">
    <property type="term" value="P:cobalamin biosynthetic process"/>
    <property type="evidence" value="ECO:0007669"/>
    <property type="project" value="UniProtKB-UniPathway"/>
</dbReference>
<dbReference type="GO" id="GO:0030170">
    <property type="term" value="F:pyridoxal phosphate binding"/>
    <property type="evidence" value="ECO:0007669"/>
    <property type="project" value="InterPro"/>
</dbReference>
<dbReference type="PROSITE" id="PS00105">
    <property type="entry name" value="AA_TRANSFER_CLASS_1"/>
    <property type="match status" value="1"/>
</dbReference>